<dbReference type="EMBL" id="JARKHS020033545">
    <property type="protein sequence ID" value="KAK8758968.1"/>
    <property type="molecule type" value="Genomic_DNA"/>
</dbReference>
<keyword evidence="1" id="KW-1133">Transmembrane helix</keyword>
<dbReference type="Proteomes" id="UP001321473">
    <property type="component" value="Unassembled WGS sequence"/>
</dbReference>
<organism evidence="2 3">
    <name type="scientific">Amblyomma americanum</name>
    <name type="common">Lone star tick</name>
    <dbReference type="NCBI Taxonomy" id="6943"/>
    <lineage>
        <taxon>Eukaryota</taxon>
        <taxon>Metazoa</taxon>
        <taxon>Ecdysozoa</taxon>
        <taxon>Arthropoda</taxon>
        <taxon>Chelicerata</taxon>
        <taxon>Arachnida</taxon>
        <taxon>Acari</taxon>
        <taxon>Parasitiformes</taxon>
        <taxon>Ixodida</taxon>
        <taxon>Ixodoidea</taxon>
        <taxon>Ixodidae</taxon>
        <taxon>Amblyomminae</taxon>
        <taxon>Amblyomma</taxon>
    </lineage>
</organism>
<evidence type="ECO:0000256" key="1">
    <source>
        <dbReference type="SAM" id="Phobius"/>
    </source>
</evidence>
<gene>
    <name evidence="2" type="ORF">V5799_003402</name>
</gene>
<name>A0AAQ4D928_AMBAM</name>
<accession>A0AAQ4D928</accession>
<keyword evidence="1" id="KW-0812">Transmembrane</keyword>
<protein>
    <submittedName>
        <fullName evidence="2">Uncharacterized protein</fullName>
    </submittedName>
</protein>
<evidence type="ECO:0000313" key="3">
    <source>
        <dbReference type="Proteomes" id="UP001321473"/>
    </source>
</evidence>
<evidence type="ECO:0000313" key="2">
    <source>
        <dbReference type="EMBL" id="KAK8758968.1"/>
    </source>
</evidence>
<sequence>MLQLDWRGAMIILNWTFVVTMFLSLIICTSAKKAMKSHPVGRHYCYGHGDSCDENRKCCHPLVCRYRSRKCDVYGYGPPCK</sequence>
<proteinExistence type="predicted"/>
<dbReference type="AlphaFoldDB" id="A0AAQ4D928"/>
<keyword evidence="3" id="KW-1185">Reference proteome</keyword>
<comment type="caution">
    <text evidence="2">The sequence shown here is derived from an EMBL/GenBank/DDBJ whole genome shotgun (WGS) entry which is preliminary data.</text>
</comment>
<reference evidence="2 3" key="1">
    <citation type="journal article" date="2023" name="Arcadia Sci">
        <title>De novo assembly of a long-read Amblyomma americanum tick genome.</title>
        <authorList>
            <person name="Chou S."/>
            <person name="Poskanzer K.E."/>
            <person name="Rollins M."/>
            <person name="Thuy-Boun P.S."/>
        </authorList>
    </citation>
    <scope>NUCLEOTIDE SEQUENCE [LARGE SCALE GENOMIC DNA]</scope>
    <source>
        <strain evidence="2">F_SG_1</strain>
        <tissue evidence="2">Salivary glands</tissue>
    </source>
</reference>
<feature type="transmembrane region" description="Helical" evidence="1">
    <location>
        <begin position="6"/>
        <end position="28"/>
    </location>
</feature>
<keyword evidence="1" id="KW-0472">Membrane</keyword>